<reference evidence="1" key="2">
    <citation type="journal article" date="2015" name="Fish Shellfish Immunol.">
        <title>Early steps in the European eel (Anguilla anguilla)-Vibrio vulnificus interaction in the gills: Role of the RtxA13 toxin.</title>
        <authorList>
            <person name="Callol A."/>
            <person name="Pajuelo D."/>
            <person name="Ebbesson L."/>
            <person name="Teles M."/>
            <person name="MacKenzie S."/>
            <person name="Amaro C."/>
        </authorList>
    </citation>
    <scope>NUCLEOTIDE SEQUENCE</scope>
</reference>
<evidence type="ECO:0000313" key="1">
    <source>
        <dbReference type="EMBL" id="JAH09655.1"/>
    </source>
</evidence>
<name>A0A0E9PZZ4_ANGAN</name>
<reference evidence="1" key="1">
    <citation type="submission" date="2014-11" db="EMBL/GenBank/DDBJ databases">
        <authorList>
            <person name="Amaro Gonzalez C."/>
        </authorList>
    </citation>
    <scope>NUCLEOTIDE SEQUENCE</scope>
</reference>
<dbReference type="EMBL" id="GBXM01098922">
    <property type="protein sequence ID" value="JAH09655.1"/>
    <property type="molecule type" value="Transcribed_RNA"/>
</dbReference>
<proteinExistence type="predicted"/>
<organism evidence="1">
    <name type="scientific">Anguilla anguilla</name>
    <name type="common">European freshwater eel</name>
    <name type="synonym">Muraena anguilla</name>
    <dbReference type="NCBI Taxonomy" id="7936"/>
    <lineage>
        <taxon>Eukaryota</taxon>
        <taxon>Metazoa</taxon>
        <taxon>Chordata</taxon>
        <taxon>Craniata</taxon>
        <taxon>Vertebrata</taxon>
        <taxon>Euteleostomi</taxon>
        <taxon>Actinopterygii</taxon>
        <taxon>Neopterygii</taxon>
        <taxon>Teleostei</taxon>
        <taxon>Anguilliformes</taxon>
        <taxon>Anguillidae</taxon>
        <taxon>Anguilla</taxon>
    </lineage>
</organism>
<sequence>MVYGTGNCRETIFHACAVHRFCVCIKTYFFLLQINFLITLY</sequence>
<protein>
    <submittedName>
        <fullName evidence="1">Uncharacterized protein</fullName>
    </submittedName>
</protein>
<accession>A0A0E9PZZ4</accession>
<dbReference type="AlphaFoldDB" id="A0A0E9PZZ4"/>